<gene>
    <name evidence="2" type="ORF">FN846DRAFT_891651</name>
</gene>
<organism evidence="2 3">
    <name type="scientific">Sphaerosporella brunnea</name>
    <dbReference type="NCBI Taxonomy" id="1250544"/>
    <lineage>
        <taxon>Eukaryota</taxon>
        <taxon>Fungi</taxon>
        <taxon>Dikarya</taxon>
        <taxon>Ascomycota</taxon>
        <taxon>Pezizomycotina</taxon>
        <taxon>Pezizomycetes</taxon>
        <taxon>Pezizales</taxon>
        <taxon>Pyronemataceae</taxon>
        <taxon>Sphaerosporella</taxon>
    </lineage>
</organism>
<sequence length="352" mass="37828">MPRNRKSQKKRSQKTRKDNTQKDHANTPNEEPNTPTEDSNTQNEQSEAQKQHGHKERVRAFVDSVIFGTWPPISTLTDSNPYSNPVSAFEAGRALGNELGNAPELVMLTKDPKVDTFDLSVCIAPGCGRPKQADGATQHEGNTATMESPDLMEPLVSESDDSGPAQRALTAGAALDLADDGFRGVIGDPFAEVTPGSAGTWSGTRSVEGKATHTDTVYPPRPSWGSRRIAALPSHSDSDPSQAAGDVASLPSHTRADPTPSTPKPRIRRDSEVAATPPPAVTRNALQSRPYRVPRMAMRTPTEGRSNFAADQTPPPPNVAVEKPLASPPPAEVGTSDKPLVFPGRRYVRRPM</sequence>
<reference evidence="2 3" key="1">
    <citation type="submission" date="2019-09" db="EMBL/GenBank/DDBJ databases">
        <title>Draft genome of the ectomycorrhizal ascomycete Sphaerosporella brunnea.</title>
        <authorList>
            <consortium name="DOE Joint Genome Institute"/>
            <person name="Benucci G.M."/>
            <person name="Marozzi G."/>
            <person name="Antonielli L."/>
            <person name="Sanchez S."/>
            <person name="Marco P."/>
            <person name="Wang X."/>
            <person name="Falini L.B."/>
            <person name="Barry K."/>
            <person name="Haridas S."/>
            <person name="Lipzen A."/>
            <person name="Labutti K."/>
            <person name="Grigoriev I.V."/>
            <person name="Murat C."/>
            <person name="Martin F."/>
            <person name="Albertini E."/>
            <person name="Donnini D."/>
            <person name="Bonito G."/>
        </authorList>
    </citation>
    <scope>NUCLEOTIDE SEQUENCE [LARGE SCALE GENOMIC DNA]</scope>
    <source>
        <strain evidence="2 3">Sb_GMNB300</strain>
    </source>
</reference>
<feature type="compositionally biased region" description="Polar residues" evidence="1">
    <location>
        <begin position="38"/>
        <end position="48"/>
    </location>
</feature>
<feature type="region of interest" description="Disordered" evidence="1">
    <location>
        <begin position="191"/>
        <end position="352"/>
    </location>
</feature>
<feature type="compositionally biased region" description="Basic residues" evidence="1">
    <location>
        <begin position="1"/>
        <end position="14"/>
    </location>
</feature>
<evidence type="ECO:0000313" key="3">
    <source>
        <dbReference type="Proteomes" id="UP000326924"/>
    </source>
</evidence>
<evidence type="ECO:0000256" key="1">
    <source>
        <dbReference type="SAM" id="MobiDB-lite"/>
    </source>
</evidence>
<keyword evidence="3" id="KW-1185">Reference proteome</keyword>
<comment type="caution">
    <text evidence="2">The sequence shown here is derived from an EMBL/GenBank/DDBJ whole genome shotgun (WGS) entry which is preliminary data.</text>
</comment>
<dbReference type="InParanoid" id="A0A5J5ES15"/>
<feature type="region of interest" description="Disordered" evidence="1">
    <location>
        <begin position="1"/>
        <end position="57"/>
    </location>
</feature>
<name>A0A5J5ES15_9PEZI</name>
<accession>A0A5J5ES15</accession>
<dbReference type="EMBL" id="VXIS01000138">
    <property type="protein sequence ID" value="KAA8902029.1"/>
    <property type="molecule type" value="Genomic_DNA"/>
</dbReference>
<feature type="compositionally biased region" description="Basic and acidic residues" evidence="1">
    <location>
        <begin position="15"/>
        <end position="25"/>
    </location>
</feature>
<feature type="compositionally biased region" description="Low complexity" evidence="1">
    <location>
        <begin position="26"/>
        <end position="37"/>
    </location>
</feature>
<protein>
    <submittedName>
        <fullName evidence="2">Uncharacterized protein</fullName>
    </submittedName>
</protein>
<evidence type="ECO:0000313" key="2">
    <source>
        <dbReference type="EMBL" id="KAA8902029.1"/>
    </source>
</evidence>
<dbReference type="Proteomes" id="UP000326924">
    <property type="component" value="Unassembled WGS sequence"/>
</dbReference>
<dbReference type="AlphaFoldDB" id="A0A5J5ES15"/>
<proteinExistence type="predicted"/>